<organism evidence="1 2">
    <name type="scientific">Candidatus Acetatifactor stercoripullorum</name>
    <dbReference type="NCBI Taxonomy" id="2838414"/>
    <lineage>
        <taxon>Bacteria</taxon>
        <taxon>Bacillati</taxon>
        <taxon>Bacillota</taxon>
        <taxon>Clostridia</taxon>
        <taxon>Lachnospirales</taxon>
        <taxon>Lachnospiraceae</taxon>
        <taxon>Acetatifactor</taxon>
    </lineage>
</organism>
<evidence type="ECO:0000313" key="1">
    <source>
        <dbReference type="EMBL" id="HIW80276.1"/>
    </source>
</evidence>
<reference evidence="1" key="1">
    <citation type="journal article" date="2021" name="PeerJ">
        <title>Extensive microbial diversity within the chicken gut microbiome revealed by metagenomics and culture.</title>
        <authorList>
            <person name="Gilroy R."/>
            <person name="Ravi A."/>
            <person name="Getino M."/>
            <person name="Pursley I."/>
            <person name="Horton D.L."/>
            <person name="Alikhan N.F."/>
            <person name="Baker D."/>
            <person name="Gharbi K."/>
            <person name="Hall N."/>
            <person name="Watson M."/>
            <person name="Adriaenssens E.M."/>
            <person name="Foster-Nyarko E."/>
            <person name="Jarju S."/>
            <person name="Secka A."/>
            <person name="Antonio M."/>
            <person name="Oren A."/>
            <person name="Chaudhuri R.R."/>
            <person name="La Ragione R."/>
            <person name="Hildebrand F."/>
            <person name="Pallen M.J."/>
        </authorList>
    </citation>
    <scope>NUCLEOTIDE SEQUENCE</scope>
    <source>
        <strain evidence="1">CHK195-6426</strain>
    </source>
</reference>
<proteinExistence type="predicted"/>
<dbReference type="EMBL" id="DXGH01000010">
    <property type="protein sequence ID" value="HIW80276.1"/>
    <property type="molecule type" value="Genomic_DNA"/>
</dbReference>
<protein>
    <submittedName>
        <fullName evidence="1">Uncharacterized protein</fullName>
    </submittedName>
</protein>
<dbReference type="AlphaFoldDB" id="A0A9D1R559"/>
<gene>
    <name evidence="1" type="ORF">H9742_01925</name>
</gene>
<dbReference type="Proteomes" id="UP000824265">
    <property type="component" value="Unassembled WGS sequence"/>
</dbReference>
<reference evidence="1" key="2">
    <citation type="submission" date="2021-04" db="EMBL/GenBank/DDBJ databases">
        <authorList>
            <person name="Gilroy R."/>
        </authorList>
    </citation>
    <scope>NUCLEOTIDE SEQUENCE</scope>
    <source>
        <strain evidence="1">CHK195-6426</strain>
    </source>
</reference>
<evidence type="ECO:0000313" key="2">
    <source>
        <dbReference type="Proteomes" id="UP000824265"/>
    </source>
</evidence>
<name>A0A9D1R559_9FIRM</name>
<accession>A0A9D1R559</accession>
<comment type="caution">
    <text evidence="1">The sequence shown here is derived from an EMBL/GenBank/DDBJ whole genome shotgun (WGS) entry which is preliminary data.</text>
</comment>
<sequence>MTDKIRCADCEYCKEFRKTGNIRSDFTCEHPDKEYIRKYFKEHKIQKMEGFLGFGTRYSREVPIKTSPAWCPKKVGGKT</sequence>